<dbReference type="OrthoDB" id="580775at2"/>
<organism evidence="1 2">
    <name type="scientific">Corynebacterium marinum DSM 44953</name>
    <dbReference type="NCBI Taxonomy" id="1224162"/>
    <lineage>
        <taxon>Bacteria</taxon>
        <taxon>Bacillati</taxon>
        <taxon>Actinomycetota</taxon>
        <taxon>Actinomycetes</taxon>
        <taxon>Mycobacteriales</taxon>
        <taxon>Corynebacteriaceae</taxon>
        <taxon>Corynebacterium</taxon>
    </lineage>
</organism>
<gene>
    <name evidence="1" type="ORF">B840_08935</name>
</gene>
<dbReference type="PANTHER" id="PTHR36932:SF1">
    <property type="entry name" value="CAPSULAR POLYSACCHARIDE BIOSYNTHESIS PROTEIN"/>
    <property type="match status" value="1"/>
</dbReference>
<sequence>MSKLKVFYDHSPLFFQNFMVQVSGSIKAKQRYGAIYAQHRAWLKEYDTWSIERQQDYQAVLLRQFLRFASRESPFYRDFYSELDITKIREVDDLPQLPLLEKDTLRREIEKVYTVSSRKSTQAHTGGTTGKSLVVRYTREDEMRRMAMLDHFKSRHGFENRKMKRATFSGKHIVPPSSTSRAFWRHNRAANQVLYSTFHLSEENLARYVDHLNEFRPHALDGYFTPLCDIASFIERNAIKLKFKPVAIFPTAETLTERGRDLLERVFETKVYDQYASSEGAPFVTQCFEGSMHLELSTGVFETLPGTNEILVTSFQTHGTPLIRYRIGDSMDLEDSTHPCACGLATPRVSKIYGRSDDYLLRSDGAKVNSVHVASLLKYMPSSMIQAQVRQENLGEITILLVVDSKEYATTNDQMLVEKFKQSFDPSTHIAIRHVEEIPREKSGKQRLIKNTISF</sequence>
<dbReference type="STRING" id="1224162.B840_08935"/>
<protein>
    <submittedName>
        <fullName evidence="1">Coenzyme F390 synthetase-like protein</fullName>
    </submittedName>
</protein>
<dbReference type="InterPro" id="IPR053158">
    <property type="entry name" value="CapK_Type1_Caps_Biosynth"/>
</dbReference>
<proteinExistence type="predicted"/>
<dbReference type="EMBL" id="CP007790">
    <property type="protein sequence ID" value="AJK69382.1"/>
    <property type="molecule type" value="Genomic_DNA"/>
</dbReference>
<dbReference type="SUPFAM" id="SSF56801">
    <property type="entry name" value="Acetyl-CoA synthetase-like"/>
    <property type="match status" value="1"/>
</dbReference>
<keyword evidence="2" id="KW-1185">Reference proteome</keyword>
<dbReference type="PANTHER" id="PTHR36932">
    <property type="entry name" value="CAPSULAR POLYSACCHARIDE BIOSYNTHESIS PROTEIN"/>
    <property type="match status" value="1"/>
</dbReference>
<dbReference type="Proteomes" id="UP000031928">
    <property type="component" value="Chromosome"/>
</dbReference>
<dbReference type="InterPro" id="IPR042099">
    <property type="entry name" value="ANL_N_sf"/>
</dbReference>
<reference evidence="1" key="1">
    <citation type="submission" date="2014-05" db="EMBL/GenBank/DDBJ databases">
        <title>Complete genome sequence of Corynebacterium marinum DSM 44953.</title>
        <authorList>
            <person name="Schaffert L."/>
            <person name="Albersmeier A."/>
            <person name="Kalinowski J."/>
            <person name="Ruckert C."/>
        </authorList>
    </citation>
    <scope>NUCLEOTIDE SEQUENCE [LARGE SCALE GENOMIC DNA]</scope>
    <source>
        <strain evidence="1">DSM 44953</strain>
    </source>
</reference>
<dbReference type="Gene3D" id="3.40.50.12780">
    <property type="entry name" value="N-terminal domain of ligase-like"/>
    <property type="match status" value="1"/>
</dbReference>
<name>A0A0B6THH6_9CORY</name>
<evidence type="ECO:0000313" key="1">
    <source>
        <dbReference type="EMBL" id="AJK69382.1"/>
    </source>
</evidence>
<evidence type="ECO:0000313" key="2">
    <source>
        <dbReference type="Proteomes" id="UP000031928"/>
    </source>
</evidence>
<dbReference type="RefSeq" id="WP_156971881.1">
    <property type="nucleotide sequence ID" value="NZ_CP007790.1"/>
</dbReference>
<dbReference type="HOGENOM" id="CLU_035301_5_0_11"/>
<dbReference type="KEGG" id="cmq:B840_08935"/>
<accession>A0A0B6THH6</accession>
<dbReference type="AlphaFoldDB" id="A0A0B6THH6"/>